<keyword evidence="2" id="KW-1185">Reference proteome</keyword>
<dbReference type="Proteomes" id="UP001062846">
    <property type="component" value="Chromosome 5"/>
</dbReference>
<evidence type="ECO:0000313" key="1">
    <source>
        <dbReference type="EMBL" id="KAI8555035.1"/>
    </source>
</evidence>
<protein>
    <submittedName>
        <fullName evidence="1">Uncharacterized protein</fullName>
    </submittedName>
</protein>
<comment type="caution">
    <text evidence="1">The sequence shown here is derived from an EMBL/GenBank/DDBJ whole genome shotgun (WGS) entry which is preliminary data.</text>
</comment>
<organism evidence="1 2">
    <name type="scientific">Rhododendron molle</name>
    <name type="common">Chinese azalea</name>
    <name type="synonym">Azalea mollis</name>
    <dbReference type="NCBI Taxonomy" id="49168"/>
    <lineage>
        <taxon>Eukaryota</taxon>
        <taxon>Viridiplantae</taxon>
        <taxon>Streptophyta</taxon>
        <taxon>Embryophyta</taxon>
        <taxon>Tracheophyta</taxon>
        <taxon>Spermatophyta</taxon>
        <taxon>Magnoliopsida</taxon>
        <taxon>eudicotyledons</taxon>
        <taxon>Gunneridae</taxon>
        <taxon>Pentapetalae</taxon>
        <taxon>asterids</taxon>
        <taxon>Ericales</taxon>
        <taxon>Ericaceae</taxon>
        <taxon>Ericoideae</taxon>
        <taxon>Rhodoreae</taxon>
        <taxon>Rhododendron</taxon>
    </lineage>
</organism>
<dbReference type="EMBL" id="CM046392">
    <property type="protein sequence ID" value="KAI8555035.1"/>
    <property type="molecule type" value="Genomic_DNA"/>
</dbReference>
<name>A0ACC0NP24_RHOML</name>
<sequence length="277" mass="31602">MRREGEVLERETEKAQEEAAWAQESAVALAESRAKDTRPEFVAKMYMPQEPYIFIPFGFDSYMPRQEHYDSELVLRDPEVHMARTWQQRRMASSRGHGGPASSLELYRELPERDTSNTFHFPIGEMTVTPLDFAAIIGLRVRGEPILFDSGIHRDAAALRWFLGKVPERGEEMVQYTLAELQRFTIPTDLSASPRRERDYAIYRREYLAGAFEVMAHQAMIGEAMEAGEERRGQSGRIACLRERSTYAATTGFARTFLDIGGARCARRGYQSGVRSC</sequence>
<proteinExistence type="predicted"/>
<evidence type="ECO:0000313" key="2">
    <source>
        <dbReference type="Proteomes" id="UP001062846"/>
    </source>
</evidence>
<reference evidence="1" key="1">
    <citation type="submission" date="2022-02" db="EMBL/GenBank/DDBJ databases">
        <title>Plant Genome Project.</title>
        <authorList>
            <person name="Zhang R.-G."/>
        </authorList>
    </citation>
    <scope>NUCLEOTIDE SEQUENCE</scope>
    <source>
        <strain evidence="1">AT1</strain>
    </source>
</reference>
<accession>A0ACC0NP24</accession>
<gene>
    <name evidence="1" type="ORF">RHMOL_Rhmol05G0143000</name>
</gene>